<protein>
    <submittedName>
        <fullName evidence="4">Uncharacterized protein</fullName>
    </submittedName>
</protein>
<reference evidence="4" key="1">
    <citation type="submission" date="2022-02" db="EMBL/GenBank/DDBJ databases">
        <authorList>
            <person name="Henning P.M."/>
            <person name="McCubbin A.G."/>
            <person name="Shore J.S."/>
        </authorList>
    </citation>
    <scope>NUCLEOTIDE SEQUENCE</scope>
    <source>
        <strain evidence="4">F60SS</strain>
        <tissue evidence="4">Leaves</tissue>
    </source>
</reference>
<evidence type="ECO:0000313" key="5">
    <source>
        <dbReference type="Proteomes" id="UP001141552"/>
    </source>
</evidence>
<reference evidence="4" key="2">
    <citation type="journal article" date="2023" name="Plants (Basel)">
        <title>Annotation of the Turnera subulata (Passifloraceae) Draft Genome Reveals the S-Locus Evolved after the Divergence of Turneroideae from Passifloroideae in a Stepwise Manner.</title>
        <authorList>
            <person name="Henning P.M."/>
            <person name="Roalson E.H."/>
            <person name="Mir W."/>
            <person name="McCubbin A.G."/>
            <person name="Shore J.S."/>
        </authorList>
    </citation>
    <scope>NUCLEOTIDE SEQUENCE</scope>
    <source>
        <strain evidence="4">F60SS</strain>
    </source>
</reference>
<dbReference type="Gene3D" id="3.30.559.10">
    <property type="entry name" value="Chloramphenicol acetyltransferase-like domain"/>
    <property type="match status" value="1"/>
</dbReference>
<evidence type="ECO:0000313" key="4">
    <source>
        <dbReference type="EMBL" id="KAJ4826093.1"/>
    </source>
</evidence>
<dbReference type="PANTHER" id="PTHR31625">
    <property type="match status" value="1"/>
</dbReference>
<dbReference type="EMBL" id="JAKUCV010006748">
    <property type="protein sequence ID" value="KAJ4826093.1"/>
    <property type="molecule type" value="Genomic_DNA"/>
</dbReference>
<evidence type="ECO:0000256" key="1">
    <source>
        <dbReference type="ARBA" id="ARBA00022679"/>
    </source>
</evidence>
<accession>A0A9Q0J2M1</accession>
<evidence type="ECO:0000256" key="3">
    <source>
        <dbReference type="SAM" id="MobiDB-lite"/>
    </source>
</evidence>
<comment type="caution">
    <text evidence="4">The sequence shown here is derived from an EMBL/GenBank/DDBJ whole genome shotgun (WGS) entry which is preliminary data.</text>
</comment>
<dbReference type="OrthoDB" id="1862401at2759"/>
<gene>
    <name evidence="4" type="ORF">Tsubulata_015189</name>
</gene>
<dbReference type="InterPro" id="IPR051504">
    <property type="entry name" value="Plant_metabolite_acyltrans"/>
</dbReference>
<keyword evidence="5" id="KW-1185">Reference proteome</keyword>
<sequence length="208" mass="22913">MNSPSLTPALFHSVVLPRLKHSLSLTLLHFLPLACNLTWPSHASKPFLLYTPSDGVALTVAESDADFHHLSGYHIQEVEESVYYVLDFSVTDSVASAMADPEDLSSLYLNLMAIMKQKLMDRLFAEDNVEFWGFEGNSDLEPDRSDLELERSSKDFSNSDPSVAKEVCGSKGDGGDAEEVTKPSLHNTNHALSPFLRHSDSHASTGFI</sequence>
<keyword evidence="2" id="KW-0012">Acyltransferase</keyword>
<name>A0A9Q0J2M1_9ROSI</name>
<dbReference type="Proteomes" id="UP001141552">
    <property type="component" value="Unassembled WGS sequence"/>
</dbReference>
<feature type="region of interest" description="Disordered" evidence="3">
    <location>
        <begin position="150"/>
        <end position="208"/>
    </location>
</feature>
<dbReference type="AlphaFoldDB" id="A0A9Q0J2M1"/>
<organism evidence="4 5">
    <name type="scientific">Turnera subulata</name>
    <dbReference type="NCBI Taxonomy" id="218843"/>
    <lineage>
        <taxon>Eukaryota</taxon>
        <taxon>Viridiplantae</taxon>
        <taxon>Streptophyta</taxon>
        <taxon>Embryophyta</taxon>
        <taxon>Tracheophyta</taxon>
        <taxon>Spermatophyta</taxon>
        <taxon>Magnoliopsida</taxon>
        <taxon>eudicotyledons</taxon>
        <taxon>Gunneridae</taxon>
        <taxon>Pentapetalae</taxon>
        <taxon>rosids</taxon>
        <taxon>fabids</taxon>
        <taxon>Malpighiales</taxon>
        <taxon>Passifloraceae</taxon>
        <taxon>Turnera</taxon>
    </lineage>
</organism>
<dbReference type="GO" id="GO:0016747">
    <property type="term" value="F:acyltransferase activity, transferring groups other than amino-acyl groups"/>
    <property type="evidence" value="ECO:0007669"/>
    <property type="project" value="UniProtKB-ARBA"/>
</dbReference>
<evidence type="ECO:0000256" key="2">
    <source>
        <dbReference type="ARBA" id="ARBA00023315"/>
    </source>
</evidence>
<keyword evidence="1" id="KW-0808">Transferase</keyword>
<proteinExistence type="predicted"/>
<dbReference type="InterPro" id="IPR023213">
    <property type="entry name" value="CAT-like_dom_sf"/>
</dbReference>